<keyword evidence="2" id="KW-0378">Hydrolase</keyword>
<feature type="chain" id="PRO_5045237128" evidence="4">
    <location>
        <begin position="26"/>
        <end position="329"/>
    </location>
</feature>
<name>A0ABQ4BCQ6_9ACTN</name>
<dbReference type="InterPro" id="IPR011050">
    <property type="entry name" value="Pectin_lyase_fold/virulence"/>
</dbReference>
<comment type="caution">
    <text evidence="6">The sequence shown here is derived from an EMBL/GenBank/DDBJ whole genome shotgun (WGS) entry which is preliminary data.</text>
</comment>
<evidence type="ECO:0000313" key="6">
    <source>
        <dbReference type="EMBL" id="GIE68468.1"/>
    </source>
</evidence>
<feature type="domain" description="Pectinesterase catalytic" evidence="5">
    <location>
        <begin position="29"/>
        <end position="321"/>
    </location>
</feature>
<sequence>MKLSKIALSTAVVAGVAAIPAAAHAATNFTVATDGSGNYTTIQAAIAASSTGGVITIKAGTYQGQVQIPASKSGLTLQGATGTSSDVVITGNKPQSTAGTVGSATVYNQAANSTIKGLTMQNTYGAGSQALAVYAAGDRQVYRNVRMVGYQDTFLSWGGTGSSQIRQYVYKSYISGAVDFIYGNGAVVIDSTTIESLNIGSSSNNGYITAAATDDSNPYGFLITRSTLKSSAAAQTVALGRCWHAGGAADAIGQVLVRESTLGSHIRQAGAWQDMSGFSWKTCRFTEYANTGAGATGGTSDRPQMSASTAANYTSQKYLAGADGWNPVQ</sequence>
<dbReference type="PANTHER" id="PTHR31321">
    <property type="entry name" value="ACYL-COA THIOESTER HYDROLASE YBHC-RELATED"/>
    <property type="match status" value="1"/>
</dbReference>
<dbReference type="SUPFAM" id="SSF51126">
    <property type="entry name" value="Pectin lyase-like"/>
    <property type="match status" value="1"/>
</dbReference>
<evidence type="ECO:0000259" key="5">
    <source>
        <dbReference type="Pfam" id="PF01095"/>
    </source>
</evidence>
<dbReference type="RefSeq" id="WP_203826796.1">
    <property type="nucleotide sequence ID" value="NZ_BAAATY010000012.1"/>
</dbReference>
<organism evidence="6 7">
    <name type="scientific">Actinoplanes palleronii</name>
    <dbReference type="NCBI Taxonomy" id="113570"/>
    <lineage>
        <taxon>Bacteria</taxon>
        <taxon>Bacillati</taxon>
        <taxon>Actinomycetota</taxon>
        <taxon>Actinomycetes</taxon>
        <taxon>Micromonosporales</taxon>
        <taxon>Micromonosporaceae</taxon>
        <taxon>Actinoplanes</taxon>
    </lineage>
</organism>
<dbReference type="PANTHER" id="PTHR31321:SF57">
    <property type="entry name" value="PECTINESTERASE 53-RELATED"/>
    <property type="match status" value="1"/>
</dbReference>
<dbReference type="Gene3D" id="2.160.20.10">
    <property type="entry name" value="Single-stranded right-handed beta-helix, Pectin lyase-like"/>
    <property type="match status" value="1"/>
</dbReference>
<keyword evidence="4" id="KW-0732">Signal</keyword>
<evidence type="ECO:0000256" key="2">
    <source>
        <dbReference type="ARBA" id="ARBA00022801"/>
    </source>
</evidence>
<dbReference type="EMBL" id="BOMS01000064">
    <property type="protein sequence ID" value="GIE68468.1"/>
    <property type="molecule type" value="Genomic_DNA"/>
</dbReference>
<evidence type="ECO:0000256" key="3">
    <source>
        <dbReference type="ARBA" id="ARBA00023085"/>
    </source>
</evidence>
<dbReference type="Proteomes" id="UP000624709">
    <property type="component" value="Unassembled WGS sequence"/>
</dbReference>
<evidence type="ECO:0000256" key="4">
    <source>
        <dbReference type="SAM" id="SignalP"/>
    </source>
</evidence>
<evidence type="ECO:0000313" key="7">
    <source>
        <dbReference type="Proteomes" id="UP000624709"/>
    </source>
</evidence>
<comment type="similarity">
    <text evidence="1">Belongs to the pectinesterase family.</text>
</comment>
<gene>
    <name evidence="6" type="ORF">Apa02nite_045760</name>
</gene>
<dbReference type="InterPro" id="IPR000070">
    <property type="entry name" value="Pectinesterase_cat"/>
</dbReference>
<protein>
    <submittedName>
        <fullName evidence="6">Pectinesterase</fullName>
    </submittedName>
</protein>
<reference evidence="6 7" key="1">
    <citation type="submission" date="2021-01" db="EMBL/GenBank/DDBJ databases">
        <title>Whole genome shotgun sequence of Actinoplanes palleronii NBRC 14916.</title>
        <authorList>
            <person name="Komaki H."/>
            <person name="Tamura T."/>
        </authorList>
    </citation>
    <scope>NUCLEOTIDE SEQUENCE [LARGE SCALE GENOMIC DNA]</scope>
    <source>
        <strain evidence="6 7">NBRC 14916</strain>
    </source>
</reference>
<evidence type="ECO:0000256" key="1">
    <source>
        <dbReference type="ARBA" id="ARBA00008891"/>
    </source>
</evidence>
<dbReference type="InterPro" id="IPR012334">
    <property type="entry name" value="Pectin_lyas_fold"/>
</dbReference>
<proteinExistence type="inferred from homology"/>
<keyword evidence="3" id="KW-0063">Aspartyl esterase</keyword>
<feature type="signal peptide" evidence="4">
    <location>
        <begin position="1"/>
        <end position="25"/>
    </location>
</feature>
<keyword evidence="7" id="KW-1185">Reference proteome</keyword>
<dbReference type="Pfam" id="PF01095">
    <property type="entry name" value="Pectinesterase"/>
    <property type="match status" value="1"/>
</dbReference>
<accession>A0ABQ4BCQ6</accession>